<dbReference type="Proteomes" id="UP000282106">
    <property type="component" value="Unassembled WGS sequence"/>
</dbReference>
<evidence type="ECO:0000313" key="2">
    <source>
        <dbReference type="Proteomes" id="UP000282106"/>
    </source>
</evidence>
<dbReference type="AlphaFoldDB" id="A0A3N0VA68"/>
<protein>
    <submittedName>
        <fullName evidence="1">Uncharacterized protein</fullName>
    </submittedName>
</protein>
<organism evidence="1 2">
    <name type="scientific">Stagnimonas aquatica</name>
    <dbReference type="NCBI Taxonomy" id="2689987"/>
    <lineage>
        <taxon>Bacteria</taxon>
        <taxon>Pseudomonadati</taxon>
        <taxon>Pseudomonadota</taxon>
        <taxon>Gammaproteobacteria</taxon>
        <taxon>Nevskiales</taxon>
        <taxon>Nevskiaceae</taxon>
        <taxon>Stagnimonas</taxon>
    </lineage>
</organism>
<accession>A0A3N0VA68</accession>
<comment type="caution">
    <text evidence="1">The sequence shown here is derived from an EMBL/GenBank/DDBJ whole genome shotgun (WGS) entry which is preliminary data.</text>
</comment>
<reference evidence="1 2" key="1">
    <citation type="submission" date="2018-10" db="EMBL/GenBank/DDBJ databases">
        <authorList>
            <person name="Chen W.-M."/>
        </authorList>
    </citation>
    <scope>NUCLEOTIDE SEQUENCE [LARGE SCALE GENOMIC DNA]</scope>
    <source>
        <strain evidence="1 2">THS-13</strain>
    </source>
</reference>
<dbReference type="InParanoid" id="A0A3N0VA68"/>
<sequence length="344" mass="38227">MAKKAAKLSSKASALLDAQVEWWLARLDAKALEPWLEAEVDALLHDASKLKLEEVVSRKTVQEIARHYAAEMEPHGAIPELVGEIAQAVQAHPIQRKTKLGELLPDRHFRHWLDKLLELKEARAALIHAGLSNPVVHTVAGDLIYRGISGYLAQNSLTKSIPGASSMLKLGKSVLSKATPKLDAAIESTLRKYIQQSLDATLRESESSLQTLLDDHLLRESALEIWAGLKHQSLAEARATVSTGDVEELFVVGYEHWRSLRKTEWYSAVIDAGIEAFFDKYGKTHLAELLDEMGISRKMILTDLMRFAPPALAALKKKKLLEPLIRRWLEPFYSSPAAAALLAD</sequence>
<name>A0A3N0VA68_9GAMM</name>
<dbReference type="RefSeq" id="WP_123211902.1">
    <property type="nucleotide sequence ID" value="NZ_RJVO01000004.1"/>
</dbReference>
<keyword evidence="2" id="KW-1185">Reference proteome</keyword>
<proteinExistence type="predicted"/>
<dbReference type="EMBL" id="RJVO01000004">
    <property type="protein sequence ID" value="ROH89605.1"/>
    <property type="molecule type" value="Genomic_DNA"/>
</dbReference>
<gene>
    <name evidence="1" type="ORF">ED208_10790</name>
</gene>
<evidence type="ECO:0000313" key="1">
    <source>
        <dbReference type="EMBL" id="ROH89605.1"/>
    </source>
</evidence>